<protein>
    <submittedName>
        <fullName evidence="1">GTP-binding protein</fullName>
    </submittedName>
</protein>
<dbReference type="Proteomes" id="UP001222958">
    <property type="component" value="Unassembled WGS sequence"/>
</dbReference>
<dbReference type="EMBL" id="JARVUX010000007">
    <property type="protein sequence ID" value="MDH2337045.1"/>
    <property type="molecule type" value="Genomic_DNA"/>
</dbReference>
<dbReference type="AlphaFoldDB" id="A0AAP4A8B4"/>
<name>A0AAP4A8B4_CLOPF</name>
<accession>A0AAP4A8B4</accession>
<dbReference type="RefSeq" id="WP_279858046.1">
    <property type="nucleotide sequence ID" value="NZ_JARVUX010000007.1"/>
</dbReference>
<comment type="caution">
    <text evidence="1">The sequence shown here is derived from an EMBL/GenBank/DDBJ whole genome shotgun (WGS) entry which is preliminary data.</text>
</comment>
<proteinExistence type="predicted"/>
<reference evidence="1" key="1">
    <citation type="submission" date="2023-04" db="EMBL/GenBank/DDBJ databases">
        <title>Epidemiological investigation of Clostridium perfringens isolated from cattle.</title>
        <authorList>
            <person name="Tian R."/>
        </authorList>
    </citation>
    <scope>NUCLEOTIDE SEQUENCE</scope>
    <source>
        <strain evidence="1">ZWCP172</strain>
    </source>
</reference>
<sequence length="116" mass="13775">MSKKLSELKDEDMLIVDGTVMPKEDFIRDFKYYKSIADKVYTTTQYKAHIDAKDMLDDALEREYENNMYEGWLENIEQDVTEDDIKELQNIVDRILSRSESTNICYTEDEKVEIDL</sequence>
<gene>
    <name evidence="1" type="ORF">QDQ28_12725</name>
</gene>
<evidence type="ECO:0000313" key="1">
    <source>
        <dbReference type="EMBL" id="MDH2337045.1"/>
    </source>
</evidence>
<organism evidence="1 2">
    <name type="scientific">Clostridium perfringens</name>
    <dbReference type="NCBI Taxonomy" id="1502"/>
    <lineage>
        <taxon>Bacteria</taxon>
        <taxon>Bacillati</taxon>
        <taxon>Bacillota</taxon>
        <taxon>Clostridia</taxon>
        <taxon>Eubacteriales</taxon>
        <taxon>Clostridiaceae</taxon>
        <taxon>Clostridium</taxon>
    </lineage>
</organism>
<evidence type="ECO:0000313" key="2">
    <source>
        <dbReference type="Proteomes" id="UP001222958"/>
    </source>
</evidence>